<proteinExistence type="predicted"/>
<dbReference type="GO" id="GO:0051536">
    <property type="term" value="F:iron-sulfur cluster binding"/>
    <property type="evidence" value="ECO:0007669"/>
    <property type="project" value="InterPro"/>
</dbReference>
<reference evidence="2" key="1">
    <citation type="submission" date="2020-06" db="EMBL/GenBank/DDBJ databases">
        <title>Unique genomic features of the anaerobic methanotrophic archaea.</title>
        <authorList>
            <person name="Chadwick G.L."/>
            <person name="Skennerton C.T."/>
            <person name="Laso-Perez R."/>
            <person name="Leu A.O."/>
            <person name="Speth D.R."/>
            <person name="Yu H."/>
            <person name="Morgan-Lang C."/>
            <person name="Hatzenpichler R."/>
            <person name="Goudeau D."/>
            <person name="Malmstrom R."/>
            <person name="Brazelton W.J."/>
            <person name="Woyke T."/>
            <person name="Hallam S.J."/>
            <person name="Tyson G.W."/>
            <person name="Wegener G."/>
            <person name="Boetius A."/>
            <person name="Orphan V."/>
        </authorList>
    </citation>
    <scope>NUCLEOTIDE SEQUENCE</scope>
</reference>
<dbReference type="SFLD" id="SFLDS00029">
    <property type="entry name" value="Radical_SAM"/>
    <property type="match status" value="1"/>
</dbReference>
<feature type="domain" description="Radical SAM core" evidence="1">
    <location>
        <begin position="236"/>
        <end position="484"/>
    </location>
</feature>
<dbReference type="AlphaFoldDB" id="A0A7G9ZC29"/>
<organism evidence="2">
    <name type="scientific">Candidatus Methanophaga sp. ANME-1 ERB7</name>
    <dbReference type="NCBI Taxonomy" id="2759913"/>
    <lineage>
        <taxon>Archaea</taxon>
        <taxon>Methanobacteriati</taxon>
        <taxon>Methanobacteriota</taxon>
        <taxon>Stenosarchaea group</taxon>
        <taxon>Methanomicrobia</taxon>
        <taxon>Candidatus Methanophagales</taxon>
        <taxon>Candidatus Methanophagaceae</taxon>
        <taxon>Candidatus Methanophaga</taxon>
    </lineage>
</organism>
<dbReference type="InterPro" id="IPR058240">
    <property type="entry name" value="rSAM_sf"/>
</dbReference>
<dbReference type="Pfam" id="PF04055">
    <property type="entry name" value="Radical_SAM"/>
    <property type="match status" value="1"/>
</dbReference>
<dbReference type="SFLD" id="SFLDG01082">
    <property type="entry name" value="B12-binding_domain_containing"/>
    <property type="match status" value="1"/>
</dbReference>
<dbReference type="InterPro" id="IPR007197">
    <property type="entry name" value="rSAM"/>
</dbReference>
<evidence type="ECO:0000313" key="2">
    <source>
        <dbReference type="EMBL" id="QNO57813.1"/>
    </source>
</evidence>
<dbReference type="InterPro" id="IPR023404">
    <property type="entry name" value="rSAM_horseshoe"/>
</dbReference>
<dbReference type="PROSITE" id="PS51918">
    <property type="entry name" value="RADICAL_SAM"/>
    <property type="match status" value="1"/>
</dbReference>
<accession>A0A7G9ZC29</accession>
<name>A0A7G9ZC29_9EURY</name>
<gene>
    <name evidence="2" type="primary">miaB_2</name>
    <name evidence="2" type="ORF">OHAEDELL_00041</name>
</gene>
<sequence length="553" mass="61089">MPYLRRHEAAGIGRREEKMNRISFSAQKQDESPRIVLTADETMMSKYRWGIFVGFSTCMPRGIIPDWFFFSVWSPPGPTKSNRAVYADAGLRIMEACLVNVFGEAEVAVVHPHDLEAVVGERTEIIGMGGHDYLGINPPTSEFVEMVNTGPPYNRVKFFELMKKQVMREKIVVAGGKAAWQLADETIMDKLNIDYVHLGEGELSVPAMFKSILAGEKLPRIIKGGVPSIDEIPNIQGATIHGLVEISRGCGRGCAFCTPNMQKLRFQSIEHIVRDVKTNVDAGQRSICLHSEDVLRYGAKGIAPEDERVLKLFRQVAAVDGIESIGMSHVALSTVSHNPGLVTAVSETCYSMLNEDWTGAQTGIETGSVRLIAQHMRGKVLPAPPEEWPEIVKQAFGILDDNNCICAATLINGLPGETTDDVIKTIELVADLKGTRSLLVPMNFVSMRGSALDNKETFTMKKMTPEHWQLFGECIDHDLTVVPELISIYKTGSGGAIKSLLLRAGAKYITNALQKYVGQMKRGESPTERTEVSKWLNPVIPDLKNFGMDEVKR</sequence>
<dbReference type="EMBL" id="MT631702">
    <property type="protein sequence ID" value="QNO57813.1"/>
    <property type="molecule type" value="Genomic_DNA"/>
</dbReference>
<evidence type="ECO:0000259" key="1">
    <source>
        <dbReference type="PROSITE" id="PS51918"/>
    </source>
</evidence>
<dbReference type="EC" id="2.8.4.3" evidence="2"/>
<keyword evidence="2" id="KW-0808">Transferase</keyword>
<dbReference type="CDD" id="cd01335">
    <property type="entry name" value="Radical_SAM"/>
    <property type="match status" value="1"/>
</dbReference>
<dbReference type="GO" id="GO:0035597">
    <property type="term" value="F:tRNA-2-methylthio-N(6)-dimethylallyladenosine(37) synthase activity"/>
    <property type="evidence" value="ECO:0007669"/>
    <property type="project" value="UniProtKB-EC"/>
</dbReference>
<dbReference type="SUPFAM" id="SSF102114">
    <property type="entry name" value="Radical SAM enzymes"/>
    <property type="match status" value="1"/>
</dbReference>
<protein>
    <submittedName>
        <fullName evidence="2">tRNA-2-methylthio-N(6)-dimethylallyladenosine synthase</fullName>
        <ecNumber evidence="2">2.8.4.3</ecNumber>
    </submittedName>
</protein>
<dbReference type="InterPro" id="IPR006638">
    <property type="entry name" value="Elp3/MiaA/NifB-like_rSAM"/>
</dbReference>
<dbReference type="SMART" id="SM00729">
    <property type="entry name" value="Elp3"/>
    <property type="match status" value="1"/>
</dbReference>
<dbReference type="Gene3D" id="3.80.30.20">
    <property type="entry name" value="tm_1862 like domain"/>
    <property type="match status" value="1"/>
</dbReference>
<dbReference type="PANTHER" id="PTHR42731">
    <property type="entry name" value="SLL1084 PROTEIN"/>
    <property type="match status" value="1"/>
</dbReference>
<dbReference type="PANTHER" id="PTHR42731:SF4">
    <property type="entry name" value="RADICAL SAM DOMAIN PROTEIN"/>
    <property type="match status" value="1"/>
</dbReference>